<protein>
    <submittedName>
        <fullName evidence="5">Site-specific integrase</fullName>
    </submittedName>
</protein>
<dbReference type="InterPro" id="IPR010998">
    <property type="entry name" value="Integrase_recombinase_N"/>
</dbReference>
<dbReference type="Gene3D" id="1.10.443.10">
    <property type="entry name" value="Intergrase catalytic core"/>
    <property type="match status" value="1"/>
</dbReference>
<evidence type="ECO:0000313" key="5">
    <source>
        <dbReference type="EMBL" id="MBL0767083.1"/>
    </source>
</evidence>
<evidence type="ECO:0000256" key="1">
    <source>
        <dbReference type="ARBA" id="ARBA00008857"/>
    </source>
</evidence>
<comment type="caution">
    <text evidence="5">The sequence shown here is derived from an EMBL/GenBank/DDBJ whole genome shotgun (WGS) entry which is preliminary data.</text>
</comment>
<dbReference type="Pfam" id="PF00589">
    <property type="entry name" value="Phage_integrase"/>
    <property type="match status" value="1"/>
</dbReference>
<dbReference type="InterPro" id="IPR025269">
    <property type="entry name" value="SAM-like_dom"/>
</dbReference>
<dbReference type="InterPro" id="IPR050090">
    <property type="entry name" value="Tyrosine_recombinase_XerCD"/>
</dbReference>
<dbReference type="GO" id="GO:0003677">
    <property type="term" value="F:DNA binding"/>
    <property type="evidence" value="ECO:0007669"/>
    <property type="project" value="UniProtKB-KW"/>
</dbReference>
<gene>
    <name evidence="5" type="ORF">JKP34_17590</name>
</gene>
<dbReference type="PROSITE" id="PS51898">
    <property type="entry name" value="TYR_RECOMBINASE"/>
    <property type="match status" value="1"/>
</dbReference>
<accession>A0A937AP50</accession>
<evidence type="ECO:0000259" key="4">
    <source>
        <dbReference type="PROSITE" id="PS51898"/>
    </source>
</evidence>
<evidence type="ECO:0000256" key="3">
    <source>
        <dbReference type="ARBA" id="ARBA00023172"/>
    </source>
</evidence>
<dbReference type="InterPro" id="IPR011010">
    <property type="entry name" value="DNA_brk_join_enz"/>
</dbReference>
<name>A0A937AP50_9BACT</name>
<evidence type="ECO:0000256" key="2">
    <source>
        <dbReference type="ARBA" id="ARBA00023125"/>
    </source>
</evidence>
<dbReference type="Pfam" id="PF13102">
    <property type="entry name" value="Phage_int_SAM_5"/>
    <property type="match status" value="1"/>
</dbReference>
<dbReference type="InterPro" id="IPR035386">
    <property type="entry name" value="Arm-DNA-bind_5"/>
</dbReference>
<feature type="domain" description="Tyr recombinase" evidence="4">
    <location>
        <begin position="223"/>
        <end position="418"/>
    </location>
</feature>
<dbReference type="AlphaFoldDB" id="A0A937AP50"/>
<sequence>MPDPRYNKTDKCPLVIRISHKGKPKYLKTGFILNSKEWDEKRKQIKSSFTNSVRANSKVQKKMSLAQDVLSDHHAVLKELTADQITNLIIQRFEENDKEKLPPTHNLAPKSRKTTLKEYGEKIIARYKKANRFGMVGSFEDALVTFLKFHNNDKLLLTDIDETFLEDLEADYLGQGLKLNGLGTKLRAVRRIYNLAIKDKDTELNETHYPFGKSGYSIRTEKAKKRAINLEAIQAIRDLDYPINSTRWHHRNYFLFMFNMRGMNFIDLAFLPTDAIQGDRLKYKRTKTKRGNSVKEFNIKITEEAQYILDYYADPKNDKGLTFPIMRDVIDSADKEYIYKLYQNRLRNHNRRLAFIGEAVGLKENLTTYVARHTFATAGLHKGISKAQIGDMLGHTNYYTTEAYFDDFDKDVLDDAADQILG</sequence>
<dbReference type="RefSeq" id="WP_201924455.1">
    <property type="nucleotide sequence ID" value="NZ_JAERQG010000006.1"/>
</dbReference>
<dbReference type="InterPro" id="IPR013762">
    <property type="entry name" value="Integrase-like_cat_sf"/>
</dbReference>
<keyword evidence="3" id="KW-0233">DNA recombination</keyword>
<keyword evidence="6" id="KW-1185">Reference proteome</keyword>
<keyword evidence="2" id="KW-0238">DNA-binding</keyword>
<dbReference type="Pfam" id="PF17293">
    <property type="entry name" value="Arm-DNA-bind_5"/>
    <property type="match status" value="1"/>
</dbReference>
<dbReference type="Gene3D" id="1.10.150.130">
    <property type="match status" value="1"/>
</dbReference>
<dbReference type="PANTHER" id="PTHR30349">
    <property type="entry name" value="PHAGE INTEGRASE-RELATED"/>
    <property type="match status" value="1"/>
</dbReference>
<evidence type="ECO:0000313" key="6">
    <source>
        <dbReference type="Proteomes" id="UP000642920"/>
    </source>
</evidence>
<comment type="similarity">
    <text evidence="1">Belongs to the 'phage' integrase family.</text>
</comment>
<dbReference type="EMBL" id="JAERQG010000006">
    <property type="protein sequence ID" value="MBL0767083.1"/>
    <property type="molecule type" value="Genomic_DNA"/>
</dbReference>
<dbReference type="GO" id="GO:0006310">
    <property type="term" value="P:DNA recombination"/>
    <property type="evidence" value="ECO:0007669"/>
    <property type="project" value="UniProtKB-KW"/>
</dbReference>
<organism evidence="5 6">
    <name type="scientific">Marivirga atlantica</name>
    <dbReference type="NCBI Taxonomy" id="1548457"/>
    <lineage>
        <taxon>Bacteria</taxon>
        <taxon>Pseudomonadati</taxon>
        <taxon>Bacteroidota</taxon>
        <taxon>Cytophagia</taxon>
        <taxon>Cytophagales</taxon>
        <taxon>Marivirgaceae</taxon>
        <taxon>Marivirga</taxon>
    </lineage>
</organism>
<dbReference type="Proteomes" id="UP000642920">
    <property type="component" value="Unassembled WGS sequence"/>
</dbReference>
<proteinExistence type="inferred from homology"/>
<dbReference type="GO" id="GO:0015074">
    <property type="term" value="P:DNA integration"/>
    <property type="evidence" value="ECO:0007669"/>
    <property type="project" value="InterPro"/>
</dbReference>
<dbReference type="SUPFAM" id="SSF56349">
    <property type="entry name" value="DNA breaking-rejoining enzymes"/>
    <property type="match status" value="1"/>
</dbReference>
<dbReference type="InterPro" id="IPR002104">
    <property type="entry name" value="Integrase_catalytic"/>
</dbReference>
<reference evidence="5" key="1">
    <citation type="submission" date="2021-01" db="EMBL/GenBank/DDBJ databases">
        <title>Marivirga sp. nov., isolated from intertidal surface sediments.</title>
        <authorList>
            <person name="Zhang M."/>
        </authorList>
    </citation>
    <scope>NUCLEOTIDE SEQUENCE</scope>
    <source>
        <strain evidence="5">SM1354</strain>
    </source>
</reference>
<dbReference type="PANTHER" id="PTHR30349:SF64">
    <property type="entry name" value="PROPHAGE INTEGRASE INTD-RELATED"/>
    <property type="match status" value="1"/>
</dbReference>